<dbReference type="HOGENOM" id="CLU_155241_1_1_6"/>
<proteinExistence type="predicted"/>
<protein>
    <recommendedName>
        <fullName evidence="3">DUF3077 domain-containing protein</fullName>
    </recommendedName>
</protein>
<evidence type="ECO:0008006" key="3">
    <source>
        <dbReference type="Google" id="ProtNLM"/>
    </source>
</evidence>
<dbReference type="Proteomes" id="UP000015503">
    <property type="component" value="Chromosome"/>
</dbReference>
<keyword evidence="2" id="KW-1185">Reference proteome</keyword>
<evidence type="ECO:0000313" key="2">
    <source>
        <dbReference type="Proteomes" id="UP000015503"/>
    </source>
</evidence>
<evidence type="ECO:0000313" key="1">
    <source>
        <dbReference type="EMBL" id="BAN47819.1"/>
    </source>
</evidence>
<organism evidence="1 2">
    <name type="scientific">Metapseudomonas resinovorans NBRC 106553</name>
    <dbReference type="NCBI Taxonomy" id="1245471"/>
    <lineage>
        <taxon>Bacteria</taxon>
        <taxon>Pseudomonadati</taxon>
        <taxon>Pseudomonadota</taxon>
        <taxon>Gammaproteobacteria</taxon>
        <taxon>Pseudomonadales</taxon>
        <taxon>Pseudomonadaceae</taxon>
        <taxon>Metapseudomonas</taxon>
    </lineage>
</organism>
<dbReference type="PATRIC" id="fig|1245471.3.peg.2104"/>
<dbReference type="OrthoDB" id="7030121at2"/>
<gene>
    <name evidence="1" type="ORF">PCA10_20870</name>
</gene>
<dbReference type="RefSeq" id="WP_016492019.1">
    <property type="nucleotide sequence ID" value="NC_021499.1"/>
</dbReference>
<reference evidence="1 2" key="1">
    <citation type="journal article" date="2013" name="Genome Announc.">
        <title>Complete Genome Sequence of the Carbazole Degrader Pseudomonas resinovorans Strain CA10 (NBRC 106553).</title>
        <authorList>
            <person name="Shintani M."/>
            <person name="Hosoyama A."/>
            <person name="Ohji S."/>
            <person name="Tsuchikane K."/>
            <person name="Takarada H."/>
            <person name="Yamazoe A."/>
            <person name="Fujita N."/>
            <person name="Nojiri H."/>
        </authorList>
    </citation>
    <scope>NUCLEOTIDE SEQUENCE [LARGE SCALE GENOMIC DNA]</scope>
    <source>
        <strain evidence="1 2">NBRC 106553</strain>
    </source>
</reference>
<name>S6BFH8_METRE</name>
<dbReference type="eggNOG" id="ENOG502ZGEJ">
    <property type="taxonomic scope" value="Bacteria"/>
</dbReference>
<sequence length="91" mass="9829">MDDSRFIPLSENAIQAPVLLLDAGAAYHDLQDCAEQRLHAAKSLLLSFTCMRIDIAESRDLVSVANAAHLLLADASDLLAAARKAALRQSR</sequence>
<dbReference type="KEGG" id="pre:PCA10_20870"/>
<dbReference type="EMBL" id="AP013068">
    <property type="protein sequence ID" value="BAN47819.1"/>
    <property type="molecule type" value="Genomic_DNA"/>
</dbReference>
<dbReference type="AlphaFoldDB" id="S6BFH8"/>
<accession>S6BFH8</accession>